<accession>A0A6J6LU88</accession>
<dbReference type="NCBIfam" id="TIGR00305">
    <property type="entry name" value="putative toxin-antitoxin system toxin component, PIN family"/>
    <property type="match status" value="1"/>
</dbReference>
<dbReference type="SUPFAM" id="SSF88723">
    <property type="entry name" value="PIN domain-like"/>
    <property type="match status" value="1"/>
</dbReference>
<dbReference type="EMBL" id="CAEZWM010000155">
    <property type="protein sequence ID" value="CAB4664479.1"/>
    <property type="molecule type" value="Genomic_DNA"/>
</dbReference>
<dbReference type="PANTHER" id="PTHR34610">
    <property type="entry name" value="SSL7007 PROTEIN"/>
    <property type="match status" value="1"/>
</dbReference>
<evidence type="ECO:0000313" key="2">
    <source>
        <dbReference type="EMBL" id="CAB4664479.1"/>
    </source>
</evidence>
<organism evidence="2">
    <name type="scientific">freshwater metagenome</name>
    <dbReference type="NCBI Taxonomy" id="449393"/>
    <lineage>
        <taxon>unclassified sequences</taxon>
        <taxon>metagenomes</taxon>
        <taxon>ecological metagenomes</taxon>
    </lineage>
</organism>
<dbReference type="InterPro" id="IPR002716">
    <property type="entry name" value="PIN_dom"/>
</dbReference>
<name>A0A6J6LU88_9ZZZZ</name>
<protein>
    <submittedName>
        <fullName evidence="2">Unannotated protein</fullName>
    </submittedName>
</protein>
<dbReference type="PANTHER" id="PTHR34610:SF4">
    <property type="entry name" value="SLL8027 PROTEIN"/>
    <property type="match status" value="1"/>
</dbReference>
<evidence type="ECO:0000313" key="3">
    <source>
        <dbReference type="EMBL" id="CAB5019206.1"/>
    </source>
</evidence>
<sequence>MTGADFEVVMCPELLAEITEVLTTRERLRRWISAEDAKPYVEMITSLVDLVPDPPDEDLGVRDSDDSYLVSLARAHNCDFIITGDKDLLEWDRQEPKCITPALFLELT</sequence>
<feature type="domain" description="PIN" evidence="1">
    <location>
        <begin position="5"/>
        <end position="87"/>
    </location>
</feature>
<reference evidence="2" key="1">
    <citation type="submission" date="2020-05" db="EMBL/GenBank/DDBJ databases">
        <authorList>
            <person name="Chiriac C."/>
            <person name="Salcher M."/>
            <person name="Ghai R."/>
            <person name="Kavagutti S V."/>
        </authorList>
    </citation>
    <scope>NUCLEOTIDE SEQUENCE</scope>
</reference>
<gene>
    <name evidence="2" type="ORF">UFOPK2242_01155</name>
    <name evidence="3" type="ORF">UFOPK4071_01130</name>
</gene>
<dbReference type="InterPro" id="IPR029060">
    <property type="entry name" value="PIN-like_dom_sf"/>
</dbReference>
<dbReference type="InterPro" id="IPR002850">
    <property type="entry name" value="PIN_toxin-like"/>
</dbReference>
<evidence type="ECO:0000259" key="1">
    <source>
        <dbReference type="Pfam" id="PF13470"/>
    </source>
</evidence>
<proteinExistence type="predicted"/>
<dbReference type="Pfam" id="PF13470">
    <property type="entry name" value="PIN_3"/>
    <property type="match status" value="1"/>
</dbReference>
<dbReference type="AlphaFoldDB" id="A0A6J6LU88"/>
<dbReference type="EMBL" id="CAFBPF010000152">
    <property type="protein sequence ID" value="CAB5019206.1"/>
    <property type="molecule type" value="Genomic_DNA"/>
</dbReference>